<keyword evidence="2" id="KW-0812">Transmembrane</keyword>
<feature type="compositionally biased region" description="Low complexity" evidence="1">
    <location>
        <begin position="406"/>
        <end position="417"/>
    </location>
</feature>
<feature type="transmembrane region" description="Helical" evidence="2">
    <location>
        <begin position="149"/>
        <end position="172"/>
    </location>
</feature>
<evidence type="ECO:0000256" key="2">
    <source>
        <dbReference type="SAM" id="Phobius"/>
    </source>
</evidence>
<sequence>MSPDDVVAQAQDRADAAAELDAIRRSGPDVSDPALSTDPAVVRHWQRTTRRTARDAITYATEQQLRAQRRDHQRAVADERQAARLDRRAATLEAAADESSPQRAVLALSAVRSYALVTLLAVSVALSVGSAIGLAAVSGYLTDRAVDGVIAEMAGTTISTVALVYLAHLHRWGTGAPAPTVRRLLWVMAFVPTTMSAGANIAGIAVGAPVSFLNVVCAVGALSASALAYLVAQASSAEIRVKAKELAPDAPAQLRSQRDALLHNTEPAPTTQPASEDPPAAGSGVVQSEGERLMNLPHLLREALDTDEGRDFAIDLITEGTRVPDTVSRLDMEWPGPPEDTGKQGSDRSVSEAASEWLRDHTPDPIPEHDAPEPSPGGQGAHPDAQQVPTPTEESHEGAHPAHDSAPAGPEAPTPAAVRAYRDTHPTQTISEIARAFGISRRTVKRYLTDDSGGG</sequence>
<evidence type="ECO:0000313" key="4">
    <source>
        <dbReference type="EMBL" id="MDS1271553.1"/>
    </source>
</evidence>
<feature type="compositionally biased region" description="Basic and acidic residues" evidence="1">
    <location>
        <begin position="393"/>
        <end position="403"/>
    </location>
</feature>
<comment type="caution">
    <text evidence="4">The sequence shown here is derived from an EMBL/GenBank/DDBJ whole genome shotgun (WGS) entry which is preliminary data.</text>
</comment>
<feature type="compositionally biased region" description="Basic and acidic residues" evidence="1">
    <location>
        <begin position="340"/>
        <end position="350"/>
    </location>
</feature>
<keyword evidence="2" id="KW-0472">Membrane</keyword>
<organism evidence="4 5">
    <name type="scientific">Lipingzhangella rawalii</name>
    <dbReference type="NCBI Taxonomy" id="2055835"/>
    <lineage>
        <taxon>Bacteria</taxon>
        <taxon>Bacillati</taxon>
        <taxon>Actinomycetota</taxon>
        <taxon>Actinomycetes</taxon>
        <taxon>Streptosporangiales</taxon>
        <taxon>Nocardiopsidaceae</taxon>
        <taxon>Lipingzhangella</taxon>
    </lineage>
</organism>
<keyword evidence="2" id="KW-1133">Transmembrane helix</keyword>
<feature type="region of interest" description="Disordered" evidence="1">
    <location>
        <begin position="327"/>
        <end position="434"/>
    </location>
</feature>
<dbReference type="InterPro" id="IPR006120">
    <property type="entry name" value="Resolvase_HTH_dom"/>
</dbReference>
<dbReference type="EMBL" id="JAVLVT010000006">
    <property type="protein sequence ID" value="MDS1271553.1"/>
    <property type="molecule type" value="Genomic_DNA"/>
</dbReference>
<dbReference type="Pfam" id="PF02796">
    <property type="entry name" value="HTH_7"/>
    <property type="match status" value="1"/>
</dbReference>
<dbReference type="RefSeq" id="WP_310913104.1">
    <property type="nucleotide sequence ID" value="NZ_JAVLVT010000006.1"/>
</dbReference>
<feature type="compositionally biased region" description="Basic and acidic residues" evidence="1">
    <location>
        <begin position="357"/>
        <end position="372"/>
    </location>
</feature>
<feature type="region of interest" description="Disordered" evidence="1">
    <location>
        <begin position="19"/>
        <end position="38"/>
    </location>
</feature>
<feature type="transmembrane region" description="Helical" evidence="2">
    <location>
        <begin position="113"/>
        <end position="137"/>
    </location>
</feature>
<name>A0ABU2H8B4_9ACTN</name>
<protein>
    <submittedName>
        <fullName evidence="4">Helix-turn-helix domain-containing protein</fullName>
    </submittedName>
</protein>
<accession>A0ABU2H8B4</accession>
<feature type="transmembrane region" description="Helical" evidence="2">
    <location>
        <begin position="184"/>
        <end position="206"/>
    </location>
</feature>
<proteinExistence type="predicted"/>
<feature type="domain" description="Resolvase HTH" evidence="3">
    <location>
        <begin position="428"/>
        <end position="450"/>
    </location>
</feature>
<evidence type="ECO:0000259" key="3">
    <source>
        <dbReference type="Pfam" id="PF02796"/>
    </source>
</evidence>
<feature type="region of interest" description="Disordered" evidence="1">
    <location>
        <begin position="265"/>
        <end position="287"/>
    </location>
</feature>
<gene>
    <name evidence="4" type="ORF">RIF23_14735</name>
</gene>
<evidence type="ECO:0000256" key="1">
    <source>
        <dbReference type="SAM" id="MobiDB-lite"/>
    </source>
</evidence>
<dbReference type="Proteomes" id="UP001250214">
    <property type="component" value="Unassembled WGS sequence"/>
</dbReference>
<evidence type="ECO:0000313" key="5">
    <source>
        <dbReference type="Proteomes" id="UP001250214"/>
    </source>
</evidence>
<keyword evidence="5" id="KW-1185">Reference proteome</keyword>
<reference evidence="5" key="1">
    <citation type="submission" date="2023-07" db="EMBL/GenBank/DDBJ databases">
        <title>Novel species in the genus Lipingzhangella isolated from Sambhar Salt Lake.</title>
        <authorList>
            <person name="Jiya N."/>
            <person name="Kajale S."/>
            <person name="Sharma A."/>
        </authorList>
    </citation>
    <scope>NUCLEOTIDE SEQUENCE [LARGE SCALE GENOMIC DNA]</scope>
    <source>
        <strain evidence="5">LS1_29</strain>
    </source>
</reference>
<feature type="transmembrane region" description="Helical" evidence="2">
    <location>
        <begin position="212"/>
        <end position="232"/>
    </location>
</feature>